<evidence type="ECO:0000256" key="5">
    <source>
        <dbReference type="ARBA" id="ARBA00023027"/>
    </source>
</evidence>
<proteinExistence type="predicted"/>
<dbReference type="SUPFAM" id="SSF51905">
    <property type="entry name" value="FAD/NAD(P)-binding domain"/>
    <property type="match status" value="1"/>
</dbReference>
<dbReference type="AlphaFoldDB" id="A0A6G2BKH4"/>
<dbReference type="EMBL" id="WIXO01000002">
    <property type="protein sequence ID" value="MTE22563.1"/>
    <property type="molecule type" value="Genomic_DNA"/>
</dbReference>
<evidence type="ECO:0000256" key="4">
    <source>
        <dbReference type="ARBA" id="ARBA00022857"/>
    </source>
</evidence>
<dbReference type="OrthoDB" id="9774675at2"/>
<dbReference type="InterPro" id="IPR002937">
    <property type="entry name" value="Amino_oxidase"/>
</dbReference>
<dbReference type="InterPro" id="IPR036188">
    <property type="entry name" value="FAD/NAD-bd_sf"/>
</dbReference>
<reference evidence="8 9" key="1">
    <citation type="submission" date="2019-11" db="EMBL/GenBank/DDBJ databases">
        <authorList>
            <person name="Yuan L."/>
        </authorList>
    </citation>
    <scope>NUCLEOTIDE SEQUENCE [LARGE SCALE GENOMIC DNA]</scope>
    <source>
        <strain evidence="8 9">TRM43335</strain>
    </source>
</reference>
<dbReference type="PANTHER" id="PTHR46091:SF3">
    <property type="entry name" value="AMINE OXIDASE DOMAIN-CONTAINING PROTEIN"/>
    <property type="match status" value="1"/>
</dbReference>
<feature type="compositionally biased region" description="Basic and acidic residues" evidence="6">
    <location>
        <begin position="549"/>
        <end position="562"/>
    </location>
</feature>
<evidence type="ECO:0000256" key="6">
    <source>
        <dbReference type="SAM" id="MobiDB-lite"/>
    </source>
</evidence>
<keyword evidence="5" id="KW-0520">NAD</keyword>
<keyword evidence="3" id="KW-0274">FAD</keyword>
<sequence length="585" mass="62809">MASITAASDEETTVDSNAHGTAPGPDWDAIVVGAGLGGLTAGAYLAAAGKRVLVLEQFSIVGGNSHVFRRRRSYEFDVGVHYLGDCAPGGVIPSILSGVGLRDRVEFLEMDQDGFDLIRVPGVSVDMPAGWQEYRRRLTEAMPGEADGLNTFVDVCSSLGEEQRAALFEAHTWSAPDIAANTATIRRWGRRTLDDLFDHCGLSPRARTVLAAQAPNYGLTPHQATVARHTSVTDHYLRGAYYPAGGGQVLAAGLVEVIEAHGGQVRTRSRVRRVLVEDRKVVGVGLDGGEVITADLVVSNADYPRTVLELVGAEHFPKSVVNRTVNARMGMPWLVLYLGLDIDLRDRPNANLWWYDTDDIDGYFDRASAGETGEVPFLFCSFASLKDPENRALCPPGHANLQVMTLCPPNYTWWGVDEGPAGGVAYRRNPIYLRRKKNLIEATLRAAEKALGPLREHITHLEAATPLTHERYTLSSGGTPFGMAEWGGTARPGTATSITGLHVVGASTQAGNGIAGVMLGGISCAADILGEPLLATARQGAVYGDPDLLPDRPEGWDPREVCRGSIRRSPGPLRPRRGDFAGMSG</sequence>
<keyword evidence="9" id="KW-1185">Reference proteome</keyword>
<accession>A0A6G2BKH4</accession>
<dbReference type="Gene3D" id="3.50.50.60">
    <property type="entry name" value="FAD/NAD(P)-binding domain"/>
    <property type="match status" value="2"/>
</dbReference>
<evidence type="ECO:0000256" key="3">
    <source>
        <dbReference type="ARBA" id="ARBA00022827"/>
    </source>
</evidence>
<dbReference type="GO" id="GO:0016491">
    <property type="term" value="F:oxidoreductase activity"/>
    <property type="evidence" value="ECO:0007669"/>
    <property type="project" value="InterPro"/>
</dbReference>
<evidence type="ECO:0000313" key="8">
    <source>
        <dbReference type="EMBL" id="MTE22563.1"/>
    </source>
</evidence>
<feature type="region of interest" description="Disordered" evidence="6">
    <location>
        <begin position="1"/>
        <end position="21"/>
    </location>
</feature>
<protein>
    <submittedName>
        <fullName evidence="8">NAD(P)-binding protein</fullName>
    </submittedName>
</protein>
<dbReference type="InterPro" id="IPR052206">
    <property type="entry name" value="Retinol_saturase"/>
</dbReference>
<dbReference type="Pfam" id="PF01593">
    <property type="entry name" value="Amino_oxidase"/>
    <property type="match status" value="1"/>
</dbReference>
<keyword evidence="1" id="KW-0285">Flavoprotein</keyword>
<evidence type="ECO:0000256" key="2">
    <source>
        <dbReference type="ARBA" id="ARBA00022729"/>
    </source>
</evidence>
<evidence type="ECO:0000259" key="7">
    <source>
        <dbReference type="Pfam" id="PF01593"/>
    </source>
</evidence>
<feature type="region of interest" description="Disordered" evidence="6">
    <location>
        <begin position="543"/>
        <end position="585"/>
    </location>
</feature>
<keyword evidence="2" id="KW-0732">Signal</keyword>
<comment type="caution">
    <text evidence="8">The sequence shown here is derived from an EMBL/GenBank/DDBJ whole genome shotgun (WGS) entry which is preliminary data.</text>
</comment>
<dbReference type="Proteomes" id="UP000473014">
    <property type="component" value="Unassembled WGS sequence"/>
</dbReference>
<feature type="domain" description="Amine oxidase" evidence="7">
    <location>
        <begin position="36"/>
        <end position="529"/>
    </location>
</feature>
<evidence type="ECO:0000313" key="9">
    <source>
        <dbReference type="Proteomes" id="UP000473014"/>
    </source>
</evidence>
<dbReference type="PANTHER" id="PTHR46091">
    <property type="entry name" value="BLR7054 PROTEIN"/>
    <property type="match status" value="1"/>
</dbReference>
<keyword evidence="4" id="KW-0521">NADP</keyword>
<gene>
    <name evidence="8" type="ORF">F0L17_26400</name>
</gene>
<evidence type="ECO:0000256" key="1">
    <source>
        <dbReference type="ARBA" id="ARBA00022630"/>
    </source>
</evidence>
<organism evidence="8 9">
    <name type="scientific">Streptomyces taklimakanensis</name>
    <dbReference type="NCBI Taxonomy" id="2569853"/>
    <lineage>
        <taxon>Bacteria</taxon>
        <taxon>Bacillati</taxon>
        <taxon>Actinomycetota</taxon>
        <taxon>Actinomycetes</taxon>
        <taxon>Kitasatosporales</taxon>
        <taxon>Streptomycetaceae</taxon>
        <taxon>Streptomyces</taxon>
    </lineage>
</organism>
<name>A0A6G2BKH4_9ACTN</name>